<dbReference type="RefSeq" id="WP_338528885.1">
    <property type="nucleotide sequence ID" value="NZ_CP030941.1"/>
</dbReference>
<dbReference type="EMBL" id="CP030941">
    <property type="protein sequence ID" value="UUP16466.1"/>
    <property type="molecule type" value="Genomic_DNA"/>
</dbReference>
<dbReference type="Gene3D" id="3.40.190.10">
    <property type="entry name" value="Periplasmic binding protein-like II"/>
    <property type="match status" value="1"/>
</dbReference>
<evidence type="ECO:0000259" key="1">
    <source>
        <dbReference type="Pfam" id="PF00497"/>
    </source>
</evidence>
<name>A0ABY5MKQ7_9HYPH</name>
<sequence>MLAACSDFPKDPQATTQRAVGGVVRVGLSENPPWTDVDPEPGGVEVELIRRYAEAIGARAEWQYGAANDLLAKLEHFELDIVAAGLTADTPWKGRIATTLPYLTADTDGDGTRERHVLAVPPGENGWLVRLDKFLHTHQQEALLLLSEALQ</sequence>
<feature type="domain" description="Solute-binding protein family 3/N-terminal" evidence="1">
    <location>
        <begin position="25"/>
        <end position="138"/>
    </location>
</feature>
<reference evidence="2 3" key="1">
    <citation type="submission" date="2018-07" db="EMBL/GenBank/DDBJ databases">
        <title>Genome sequence of Nitratireductor thuwali#1536.</title>
        <authorList>
            <person name="Michoud G."/>
            <person name="Merlino G."/>
            <person name="Sefrji F.O."/>
            <person name="Daffonchio D."/>
        </authorList>
    </citation>
    <scope>NUCLEOTIDE SEQUENCE [LARGE SCALE GENOMIC DNA]</scope>
    <source>
        <strain evidence="3">Nit1536</strain>
    </source>
</reference>
<keyword evidence="3" id="KW-1185">Reference proteome</keyword>
<dbReference type="SUPFAM" id="SSF53850">
    <property type="entry name" value="Periplasmic binding protein-like II"/>
    <property type="match status" value="1"/>
</dbReference>
<organism evidence="2 3">
    <name type="scientific">Nitratireductor thuwali</name>
    <dbReference type="NCBI Taxonomy" id="2267699"/>
    <lineage>
        <taxon>Bacteria</taxon>
        <taxon>Pseudomonadati</taxon>
        <taxon>Pseudomonadota</taxon>
        <taxon>Alphaproteobacteria</taxon>
        <taxon>Hyphomicrobiales</taxon>
        <taxon>Phyllobacteriaceae</taxon>
        <taxon>Nitratireductor</taxon>
    </lineage>
</organism>
<protein>
    <recommendedName>
        <fullName evidence="1">Solute-binding protein family 3/N-terminal domain-containing protein</fullName>
    </recommendedName>
</protein>
<gene>
    <name evidence="2" type="ORF">NTH_00913</name>
</gene>
<evidence type="ECO:0000313" key="3">
    <source>
        <dbReference type="Proteomes" id="UP001342418"/>
    </source>
</evidence>
<dbReference type="Proteomes" id="UP001342418">
    <property type="component" value="Chromosome"/>
</dbReference>
<accession>A0ABY5MKQ7</accession>
<evidence type="ECO:0000313" key="2">
    <source>
        <dbReference type="EMBL" id="UUP16466.1"/>
    </source>
</evidence>
<proteinExistence type="predicted"/>
<dbReference type="Pfam" id="PF00497">
    <property type="entry name" value="SBP_bac_3"/>
    <property type="match status" value="1"/>
</dbReference>
<dbReference type="InterPro" id="IPR001638">
    <property type="entry name" value="Solute-binding_3/MltF_N"/>
</dbReference>